<dbReference type="SMART" id="SM00382">
    <property type="entry name" value="AAA"/>
    <property type="match status" value="1"/>
</dbReference>
<dbReference type="InterPro" id="IPR017871">
    <property type="entry name" value="ABC_transporter-like_CS"/>
</dbReference>
<evidence type="ECO:0000256" key="2">
    <source>
        <dbReference type="ARBA" id="ARBA00022448"/>
    </source>
</evidence>
<name>A0A6F8YV08_9ACTN</name>
<dbReference type="SUPFAM" id="SSF52540">
    <property type="entry name" value="P-loop containing nucleoside triphosphate hydrolases"/>
    <property type="match status" value="1"/>
</dbReference>
<evidence type="ECO:0000259" key="6">
    <source>
        <dbReference type="PROSITE" id="PS50893"/>
    </source>
</evidence>
<keyword evidence="4 7" id="KW-0067">ATP-binding</keyword>
<keyword evidence="3" id="KW-0547">Nucleotide-binding</keyword>
<dbReference type="GO" id="GO:0015807">
    <property type="term" value="P:L-amino acid transport"/>
    <property type="evidence" value="ECO:0007669"/>
    <property type="project" value="TreeGrafter"/>
</dbReference>
<dbReference type="GO" id="GO:0016887">
    <property type="term" value="F:ATP hydrolysis activity"/>
    <property type="evidence" value="ECO:0007669"/>
    <property type="project" value="InterPro"/>
</dbReference>
<dbReference type="PROSITE" id="PS00211">
    <property type="entry name" value="ABC_TRANSPORTER_1"/>
    <property type="match status" value="1"/>
</dbReference>
<dbReference type="GO" id="GO:0005524">
    <property type="term" value="F:ATP binding"/>
    <property type="evidence" value="ECO:0007669"/>
    <property type="project" value="UniProtKB-KW"/>
</dbReference>
<dbReference type="PANTHER" id="PTHR43820">
    <property type="entry name" value="HIGH-AFFINITY BRANCHED-CHAIN AMINO ACID TRANSPORT ATP-BINDING PROTEIN LIVF"/>
    <property type="match status" value="1"/>
</dbReference>
<comment type="similarity">
    <text evidence="1">Belongs to the ABC transporter superfamily.</text>
</comment>
<feature type="domain" description="ABC transporter" evidence="6">
    <location>
        <begin position="2"/>
        <end position="234"/>
    </location>
</feature>
<dbReference type="AlphaFoldDB" id="A0A6F8YV08"/>
<organism evidence="7 8">
    <name type="scientific">Phytohabitans suffuscus</name>
    <dbReference type="NCBI Taxonomy" id="624315"/>
    <lineage>
        <taxon>Bacteria</taxon>
        <taxon>Bacillati</taxon>
        <taxon>Actinomycetota</taxon>
        <taxon>Actinomycetes</taxon>
        <taxon>Micromonosporales</taxon>
        <taxon>Micromonosporaceae</taxon>
    </lineage>
</organism>
<evidence type="ECO:0000256" key="1">
    <source>
        <dbReference type="ARBA" id="ARBA00005417"/>
    </source>
</evidence>
<sequence>MLTVERLRAGYGRTGILWDVDLTVARGEAVALIGPNGAGKSTVLKAICGLLRPTAGSVVFEGTPIHGRSANRIVGLGLAYVPERMKLFPDMTVEENLLLGGWSKRARARRRENLASVYDLLPRLVPLARRPAHVLSGGEQQAVALGRGLMSEPDLLLSDEPLLGLDPSAVENIKEIFTRIRARGVTLLFIEQNVEHALDMADRLYVLESGAVAAGGPVERMRHHPLMREVYLGA</sequence>
<dbReference type="PROSITE" id="PS50893">
    <property type="entry name" value="ABC_TRANSPORTER_2"/>
    <property type="match status" value="1"/>
</dbReference>
<dbReference type="Gene3D" id="3.40.50.300">
    <property type="entry name" value="P-loop containing nucleotide triphosphate hydrolases"/>
    <property type="match status" value="1"/>
</dbReference>
<evidence type="ECO:0000313" key="7">
    <source>
        <dbReference type="EMBL" id="BCB89977.1"/>
    </source>
</evidence>
<keyword evidence="8" id="KW-1185">Reference proteome</keyword>
<dbReference type="CDD" id="cd03224">
    <property type="entry name" value="ABC_TM1139_LivF_branched"/>
    <property type="match status" value="1"/>
</dbReference>
<reference evidence="7 8" key="1">
    <citation type="submission" date="2020-03" db="EMBL/GenBank/DDBJ databases">
        <title>Whole genome shotgun sequence of Phytohabitans suffuscus NBRC 105367.</title>
        <authorList>
            <person name="Komaki H."/>
            <person name="Tamura T."/>
        </authorList>
    </citation>
    <scope>NUCLEOTIDE SEQUENCE [LARGE SCALE GENOMIC DNA]</scope>
    <source>
        <strain evidence="7 8">NBRC 105367</strain>
    </source>
</reference>
<dbReference type="InterPro" id="IPR027417">
    <property type="entry name" value="P-loop_NTPase"/>
</dbReference>
<evidence type="ECO:0000256" key="4">
    <source>
        <dbReference type="ARBA" id="ARBA00022840"/>
    </source>
</evidence>
<keyword evidence="5" id="KW-0029">Amino-acid transport</keyword>
<dbReference type="GO" id="GO:0015658">
    <property type="term" value="F:branched-chain amino acid transmembrane transporter activity"/>
    <property type="evidence" value="ECO:0007669"/>
    <property type="project" value="TreeGrafter"/>
</dbReference>
<dbReference type="PANTHER" id="PTHR43820:SF4">
    <property type="entry name" value="HIGH-AFFINITY BRANCHED-CHAIN AMINO ACID TRANSPORT ATP-BINDING PROTEIN LIVF"/>
    <property type="match status" value="1"/>
</dbReference>
<evidence type="ECO:0000313" key="8">
    <source>
        <dbReference type="Proteomes" id="UP000503011"/>
    </source>
</evidence>
<dbReference type="InterPro" id="IPR052156">
    <property type="entry name" value="BCAA_Transport_ATP-bd_LivF"/>
</dbReference>
<dbReference type="Pfam" id="PF00005">
    <property type="entry name" value="ABC_tran"/>
    <property type="match status" value="1"/>
</dbReference>
<dbReference type="InterPro" id="IPR003439">
    <property type="entry name" value="ABC_transporter-like_ATP-bd"/>
</dbReference>
<accession>A0A6F8YV08</accession>
<dbReference type="EMBL" id="AP022871">
    <property type="protein sequence ID" value="BCB89977.1"/>
    <property type="molecule type" value="Genomic_DNA"/>
</dbReference>
<dbReference type="Proteomes" id="UP000503011">
    <property type="component" value="Chromosome"/>
</dbReference>
<keyword evidence="2" id="KW-0813">Transport</keyword>
<dbReference type="InterPro" id="IPR003593">
    <property type="entry name" value="AAA+_ATPase"/>
</dbReference>
<evidence type="ECO:0000256" key="3">
    <source>
        <dbReference type="ARBA" id="ARBA00022741"/>
    </source>
</evidence>
<dbReference type="KEGG" id="psuu:Psuf_072900"/>
<protein>
    <submittedName>
        <fullName evidence="7">ABC transporter ATP-binding protein</fullName>
    </submittedName>
</protein>
<gene>
    <name evidence="7" type="ORF">Psuf_072900</name>
</gene>
<reference evidence="7 8" key="2">
    <citation type="submission" date="2020-03" db="EMBL/GenBank/DDBJ databases">
        <authorList>
            <person name="Ichikawa N."/>
            <person name="Kimura A."/>
            <person name="Kitahashi Y."/>
            <person name="Uohara A."/>
        </authorList>
    </citation>
    <scope>NUCLEOTIDE SEQUENCE [LARGE SCALE GENOMIC DNA]</scope>
    <source>
        <strain evidence="7 8">NBRC 105367</strain>
    </source>
</reference>
<proteinExistence type="inferred from homology"/>
<evidence type="ECO:0000256" key="5">
    <source>
        <dbReference type="ARBA" id="ARBA00022970"/>
    </source>
</evidence>